<dbReference type="PANTHER" id="PTHR47307">
    <property type="entry name" value="GLUTATHIONE-REGULATED POTASSIUM-EFFLUX SYSTEM ANCILLARY PROTEIN KEFG"/>
    <property type="match status" value="1"/>
</dbReference>
<protein>
    <submittedName>
        <fullName evidence="3">General stress protein 14</fullName>
        <ecNumber evidence="3">1.6.99.-</ecNumber>
    </submittedName>
</protein>
<dbReference type="AlphaFoldDB" id="A0A1C3HDV6"/>
<gene>
    <name evidence="3" type="primary">ywrO_2</name>
    <name evidence="3" type="ORF">PWN146_01898</name>
</gene>
<dbReference type="EC" id="1.6.99.-" evidence="3"/>
<feature type="domain" description="Flavodoxin-like fold" evidence="2">
    <location>
        <begin position="1"/>
        <end position="166"/>
    </location>
</feature>
<sequence>MKTLVVVTHPDMANSVVNKRWLEELRRYPERYTVHELHQAYPDWQIDVAQEQRLIEAHDNIVLQFPIFWFSSPPLLKKWLDDVLTYGWAYGSRSGYKMQNKKLALAVTAGVRAEDYARDGRYRYSLEEIFRPFEVTAGYVRADYASFFAFYGKEAASDGVAEQVQQHELDSSAQGYQAFLAALN</sequence>
<accession>A0A1C3HDV6</accession>
<proteinExistence type="predicted"/>
<dbReference type="SUPFAM" id="SSF52218">
    <property type="entry name" value="Flavoproteins"/>
    <property type="match status" value="1"/>
</dbReference>
<dbReference type="InterPro" id="IPR003680">
    <property type="entry name" value="Flavodoxin_fold"/>
</dbReference>
<dbReference type="PANTHER" id="PTHR47307:SF1">
    <property type="entry name" value="GLUTATHIONE-REGULATED POTASSIUM-EFFLUX SYSTEM ANCILLARY PROTEIN KEFG"/>
    <property type="match status" value="1"/>
</dbReference>
<dbReference type="InterPro" id="IPR046980">
    <property type="entry name" value="KefG/KefF"/>
</dbReference>
<dbReference type="EMBL" id="LT575490">
    <property type="protein sequence ID" value="SAY43207.1"/>
    <property type="molecule type" value="Genomic_DNA"/>
</dbReference>
<evidence type="ECO:0000313" key="3">
    <source>
        <dbReference type="EMBL" id="SAY43207.1"/>
    </source>
</evidence>
<evidence type="ECO:0000256" key="1">
    <source>
        <dbReference type="ARBA" id="ARBA00023002"/>
    </source>
</evidence>
<reference evidence="3" key="1">
    <citation type="submission" date="2016-05" db="EMBL/GenBank/DDBJ databases">
        <authorList>
            <person name="Cock P.J.A."/>
            <person name="Cock P.J.A."/>
        </authorList>
    </citation>
    <scope>NUCLEOTIDE SEQUENCE</scope>
    <source>
        <strain evidence="3">PWN146_assembly</strain>
    </source>
</reference>
<dbReference type="InterPro" id="IPR029039">
    <property type="entry name" value="Flavoprotein-like_sf"/>
</dbReference>
<dbReference type="GO" id="GO:0010181">
    <property type="term" value="F:FMN binding"/>
    <property type="evidence" value="ECO:0007669"/>
    <property type="project" value="TreeGrafter"/>
</dbReference>
<dbReference type="Gene3D" id="3.40.50.360">
    <property type="match status" value="1"/>
</dbReference>
<keyword evidence="1 3" id="KW-0560">Oxidoreductase</keyword>
<evidence type="ECO:0000259" key="2">
    <source>
        <dbReference type="Pfam" id="PF02525"/>
    </source>
</evidence>
<dbReference type="GO" id="GO:0003955">
    <property type="term" value="F:NAD(P)H dehydrogenase (quinone) activity"/>
    <property type="evidence" value="ECO:0007669"/>
    <property type="project" value="TreeGrafter"/>
</dbReference>
<name>A0A1C3HDV6_SERMA</name>
<dbReference type="Pfam" id="PF02525">
    <property type="entry name" value="Flavodoxin_2"/>
    <property type="match status" value="1"/>
</dbReference>
<dbReference type="GO" id="GO:0009055">
    <property type="term" value="F:electron transfer activity"/>
    <property type="evidence" value="ECO:0007669"/>
    <property type="project" value="TreeGrafter"/>
</dbReference>
<organism evidence="3">
    <name type="scientific">Serratia marcescens</name>
    <dbReference type="NCBI Taxonomy" id="615"/>
    <lineage>
        <taxon>Bacteria</taxon>
        <taxon>Pseudomonadati</taxon>
        <taxon>Pseudomonadota</taxon>
        <taxon>Gammaproteobacteria</taxon>
        <taxon>Enterobacterales</taxon>
        <taxon>Yersiniaceae</taxon>
        <taxon>Serratia</taxon>
    </lineage>
</organism>